<dbReference type="AlphaFoldDB" id="A0A4Z2EPE9"/>
<name>A0A4Z2EPE9_9TELE</name>
<keyword evidence="2" id="KW-1185">Reference proteome</keyword>
<dbReference type="EMBL" id="SRLO01004443">
    <property type="protein sequence ID" value="TNN30480.1"/>
    <property type="molecule type" value="Genomic_DNA"/>
</dbReference>
<sequence length="64" mass="6779">MGAASPRPRGAAGRRRRREDGVLRNAAYSSAPLWAWTSARSAAFPVSYCGADDGGMNAESVFMS</sequence>
<organism evidence="1 2">
    <name type="scientific">Liparis tanakae</name>
    <name type="common">Tanaka's snailfish</name>
    <dbReference type="NCBI Taxonomy" id="230148"/>
    <lineage>
        <taxon>Eukaryota</taxon>
        <taxon>Metazoa</taxon>
        <taxon>Chordata</taxon>
        <taxon>Craniata</taxon>
        <taxon>Vertebrata</taxon>
        <taxon>Euteleostomi</taxon>
        <taxon>Actinopterygii</taxon>
        <taxon>Neopterygii</taxon>
        <taxon>Teleostei</taxon>
        <taxon>Neoteleostei</taxon>
        <taxon>Acanthomorphata</taxon>
        <taxon>Eupercaria</taxon>
        <taxon>Perciformes</taxon>
        <taxon>Cottioidei</taxon>
        <taxon>Cottales</taxon>
        <taxon>Liparidae</taxon>
        <taxon>Liparis</taxon>
    </lineage>
</organism>
<protein>
    <submittedName>
        <fullName evidence="1">Uncharacterized protein</fullName>
    </submittedName>
</protein>
<evidence type="ECO:0000313" key="1">
    <source>
        <dbReference type="EMBL" id="TNN30480.1"/>
    </source>
</evidence>
<evidence type="ECO:0000313" key="2">
    <source>
        <dbReference type="Proteomes" id="UP000314294"/>
    </source>
</evidence>
<dbReference type="Proteomes" id="UP000314294">
    <property type="component" value="Unassembled WGS sequence"/>
</dbReference>
<comment type="caution">
    <text evidence="1">The sequence shown here is derived from an EMBL/GenBank/DDBJ whole genome shotgun (WGS) entry which is preliminary data.</text>
</comment>
<reference evidence="1 2" key="1">
    <citation type="submission" date="2019-03" db="EMBL/GenBank/DDBJ databases">
        <title>First draft genome of Liparis tanakae, snailfish: a comprehensive survey of snailfish specific genes.</title>
        <authorList>
            <person name="Kim W."/>
            <person name="Song I."/>
            <person name="Jeong J.-H."/>
            <person name="Kim D."/>
            <person name="Kim S."/>
            <person name="Ryu S."/>
            <person name="Song J.Y."/>
            <person name="Lee S.K."/>
        </authorList>
    </citation>
    <scope>NUCLEOTIDE SEQUENCE [LARGE SCALE GENOMIC DNA]</scope>
    <source>
        <tissue evidence="1">Muscle</tissue>
    </source>
</reference>
<proteinExistence type="predicted"/>
<gene>
    <name evidence="1" type="ORF">EYF80_059368</name>
</gene>
<accession>A0A4Z2EPE9</accession>